<dbReference type="SUPFAM" id="SSF159133">
    <property type="entry name" value="EutN/CcmL-like"/>
    <property type="match status" value="1"/>
</dbReference>
<dbReference type="PROSITE" id="PS51932">
    <property type="entry name" value="BMV"/>
    <property type="match status" value="1"/>
</dbReference>
<dbReference type="STRING" id="1191523.MROS_0104"/>
<dbReference type="Gene3D" id="2.40.50.220">
    <property type="entry name" value="EutN/Ccml"/>
    <property type="match status" value="1"/>
</dbReference>
<dbReference type="PANTHER" id="PTHR36539">
    <property type="entry name" value="ETHANOLAMINE UTILIZATION PROTEIN EUTN"/>
    <property type="match status" value="1"/>
</dbReference>
<evidence type="ECO:0000313" key="3">
    <source>
        <dbReference type="EMBL" id="AFN73348.1"/>
    </source>
</evidence>
<reference evidence="3 4" key="1">
    <citation type="journal article" date="2013" name="PLoS ONE">
        <title>Genomic analysis of Melioribacter roseus, facultatively anaerobic organotrophic bacterium representing a novel deep lineage within Bacteriodetes/Chlorobi group.</title>
        <authorList>
            <person name="Kadnikov V.V."/>
            <person name="Mardanov A.V."/>
            <person name="Podosokorskaya O.A."/>
            <person name="Gavrilov S.N."/>
            <person name="Kublanov I.V."/>
            <person name="Beletsky A.V."/>
            <person name="Bonch-Osmolovskaya E.A."/>
            <person name="Ravin N.V."/>
        </authorList>
    </citation>
    <scope>NUCLEOTIDE SEQUENCE [LARGE SCALE GENOMIC DNA]</scope>
    <source>
        <strain evidence="4">JCM 17771 / P3M-2</strain>
    </source>
</reference>
<dbReference type="InterPro" id="IPR004992">
    <property type="entry name" value="EutN_CcmL"/>
</dbReference>
<evidence type="ECO:0000313" key="4">
    <source>
        <dbReference type="Proteomes" id="UP000009011"/>
    </source>
</evidence>
<dbReference type="PANTHER" id="PTHR36539:SF1">
    <property type="entry name" value="BACTERIAL MICROCOMPARTMENT SHELL VERTEX PROTEIN EUTN"/>
    <property type="match status" value="1"/>
</dbReference>
<protein>
    <submittedName>
        <fullName evidence="3">Ethanolamine utilization protein EutN/carboxysome structural protein Ccml</fullName>
    </submittedName>
</protein>
<dbReference type="eggNOG" id="COG4576">
    <property type="taxonomic scope" value="Bacteria"/>
</dbReference>
<proteinExistence type="predicted"/>
<evidence type="ECO:0000256" key="1">
    <source>
        <dbReference type="ARBA" id="ARBA00024322"/>
    </source>
</evidence>
<dbReference type="InterPro" id="IPR036677">
    <property type="entry name" value="EutN_CcmL_sf"/>
</dbReference>
<gene>
    <name evidence="3" type="ordered locus">MROS_0104</name>
</gene>
<dbReference type="AlphaFoldDB" id="I6ZWA2"/>
<sequence>MKFGLVIGSVVSTKKAGKLKGLKILVVNYLNENLERTSHTSACVDTVNAGEGDIVLLCSSSSARLTEQTKDAATDNTIIGIVDSVSHGNKIIYKKNSRS</sequence>
<dbReference type="EMBL" id="CP003557">
    <property type="protein sequence ID" value="AFN73348.1"/>
    <property type="molecule type" value="Genomic_DNA"/>
</dbReference>
<dbReference type="KEGG" id="mro:MROS_0104"/>
<name>I6ZWA2_MELRP</name>
<keyword evidence="4" id="KW-1185">Reference proteome</keyword>
<dbReference type="GO" id="GO:0031469">
    <property type="term" value="C:bacterial microcompartment"/>
    <property type="evidence" value="ECO:0007669"/>
    <property type="project" value="UniProtKB-SubCell"/>
</dbReference>
<evidence type="ECO:0000256" key="2">
    <source>
        <dbReference type="ARBA" id="ARBA00024446"/>
    </source>
</evidence>
<dbReference type="Proteomes" id="UP000009011">
    <property type="component" value="Chromosome"/>
</dbReference>
<accession>I6ZWA2</accession>
<dbReference type="RefSeq" id="WP_014854785.1">
    <property type="nucleotide sequence ID" value="NC_018178.1"/>
</dbReference>
<dbReference type="Pfam" id="PF03319">
    <property type="entry name" value="EutN_CcmL"/>
    <property type="match status" value="1"/>
</dbReference>
<dbReference type="OrthoDB" id="196195at2"/>
<organism evidence="3 4">
    <name type="scientific">Melioribacter roseus (strain DSM 23840 / JCM 17771 / VKM B-2668 / P3M-2)</name>
    <dbReference type="NCBI Taxonomy" id="1191523"/>
    <lineage>
        <taxon>Bacteria</taxon>
        <taxon>Pseudomonadati</taxon>
        <taxon>Ignavibacteriota</taxon>
        <taxon>Ignavibacteria</taxon>
        <taxon>Ignavibacteriales</taxon>
        <taxon>Melioribacteraceae</taxon>
        <taxon>Melioribacter</taxon>
    </lineage>
</organism>
<comment type="subcellular location">
    <subcellularLocation>
        <location evidence="1">Bacterial microcompartment</location>
    </subcellularLocation>
</comment>
<keyword evidence="2" id="KW-1283">Bacterial microcompartment</keyword>
<dbReference type="HOGENOM" id="CLU_148498_0_1_10"/>